<dbReference type="InterPro" id="IPR043504">
    <property type="entry name" value="Peptidase_S1_PA_chymotrypsin"/>
</dbReference>
<dbReference type="Pfam" id="PF00089">
    <property type="entry name" value="Trypsin"/>
    <property type="match status" value="1"/>
</dbReference>
<organism evidence="7 8">
    <name type="scientific">Megaselia scalaris</name>
    <name type="common">Humpbacked fly</name>
    <name type="synonym">Phora scalaris</name>
    <dbReference type="NCBI Taxonomy" id="36166"/>
    <lineage>
        <taxon>Eukaryota</taxon>
        <taxon>Metazoa</taxon>
        <taxon>Ecdysozoa</taxon>
        <taxon>Arthropoda</taxon>
        <taxon>Hexapoda</taxon>
        <taxon>Insecta</taxon>
        <taxon>Pterygota</taxon>
        <taxon>Neoptera</taxon>
        <taxon>Endopterygota</taxon>
        <taxon>Diptera</taxon>
        <taxon>Brachycera</taxon>
        <taxon>Muscomorpha</taxon>
        <taxon>Platypezoidea</taxon>
        <taxon>Phoridae</taxon>
        <taxon>Megaseliini</taxon>
        <taxon>Megaselia</taxon>
    </lineage>
</organism>
<dbReference type="PANTHER" id="PTHR24276">
    <property type="entry name" value="POLYSERASE-RELATED"/>
    <property type="match status" value="1"/>
</dbReference>
<keyword evidence="8" id="KW-1185">Reference proteome</keyword>
<dbReference type="EMBL" id="CAQQ02390306">
    <property type="status" value="NOT_ANNOTATED_CDS"/>
    <property type="molecule type" value="Genomic_DNA"/>
</dbReference>
<evidence type="ECO:0000256" key="4">
    <source>
        <dbReference type="ARBA" id="ARBA00023157"/>
    </source>
</evidence>
<evidence type="ECO:0000256" key="3">
    <source>
        <dbReference type="ARBA" id="ARBA00022825"/>
    </source>
</evidence>
<dbReference type="Proteomes" id="UP000015102">
    <property type="component" value="Unassembled WGS sequence"/>
</dbReference>
<dbReference type="Gene3D" id="2.40.10.10">
    <property type="entry name" value="Trypsin-like serine proteases"/>
    <property type="match status" value="2"/>
</dbReference>
<keyword evidence="4" id="KW-1015">Disulfide bond</keyword>
<keyword evidence="2" id="KW-0378">Hydrolase</keyword>
<evidence type="ECO:0000313" key="7">
    <source>
        <dbReference type="EnsemblMetazoa" id="MESCA006499-PA"/>
    </source>
</evidence>
<dbReference type="InterPro" id="IPR050430">
    <property type="entry name" value="Peptidase_S1"/>
</dbReference>
<dbReference type="EnsemblMetazoa" id="MESCA006499-RA">
    <property type="protein sequence ID" value="MESCA006499-PA"/>
    <property type="gene ID" value="MESCA006499"/>
</dbReference>
<dbReference type="InterPro" id="IPR001254">
    <property type="entry name" value="Trypsin_dom"/>
</dbReference>
<dbReference type="InterPro" id="IPR009003">
    <property type="entry name" value="Peptidase_S1_PA"/>
</dbReference>
<feature type="domain" description="Peptidase S1" evidence="6">
    <location>
        <begin position="29"/>
        <end position="255"/>
    </location>
</feature>
<sequence length="255" mass="26629">MVSKVALVALLAFVATAAATPLFSIQGRIAGGSDGNSGDVPYLASLRVDDVHVGSCTLISETQCLTSAHLIIEHGKTTIAASRLSVRVGSINIFAAGKIVGVKKVAAHEEYGNFINDLAIITFAEKLVKGDKISFIQVASEEPAQDTVINIAGWGSTEIGGSNSFRLQKGTGNAITAQDCEEKIGFGYEHILCVASPAGQGICNGDAGSPAVNNNVVYVLPVSQLVPVPPNSQMFTPILFNIRNGSLRTLSKFLS</sequence>
<reference evidence="8" key="1">
    <citation type="submission" date="2013-02" db="EMBL/GenBank/DDBJ databases">
        <authorList>
            <person name="Hughes D."/>
        </authorList>
    </citation>
    <scope>NUCLEOTIDE SEQUENCE</scope>
    <source>
        <strain>Durham</strain>
        <strain evidence="8">NC isolate 2 -- Noor lab</strain>
    </source>
</reference>
<protein>
    <recommendedName>
        <fullName evidence="6">Peptidase S1 domain-containing protein</fullName>
    </recommendedName>
</protein>
<evidence type="ECO:0000256" key="5">
    <source>
        <dbReference type="SAM" id="SignalP"/>
    </source>
</evidence>
<accession>T1GS51</accession>
<name>T1GS51_MEGSC</name>
<dbReference type="SMART" id="SM00020">
    <property type="entry name" value="Tryp_SPc"/>
    <property type="match status" value="1"/>
</dbReference>
<dbReference type="PROSITE" id="PS50240">
    <property type="entry name" value="TRYPSIN_DOM"/>
    <property type="match status" value="1"/>
</dbReference>
<dbReference type="STRING" id="36166.T1GS51"/>
<dbReference type="PANTHER" id="PTHR24276:SF91">
    <property type="entry name" value="AT26814P-RELATED"/>
    <property type="match status" value="1"/>
</dbReference>
<keyword evidence="3" id="KW-0720">Serine protease</keyword>
<dbReference type="HOGENOM" id="CLU_006842_7_4_1"/>
<dbReference type="AlphaFoldDB" id="T1GS51"/>
<keyword evidence="5" id="KW-0732">Signal</keyword>
<evidence type="ECO:0000259" key="6">
    <source>
        <dbReference type="PROSITE" id="PS50240"/>
    </source>
</evidence>
<reference evidence="7" key="2">
    <citation type="submission" date="2015-06" db="UniProtKB">
        <authorList>
            <consortium name="EnsemblMetazoa"/>
        </authorList>
    </citation>
    <scope>IDENTIFICATION</scope>
</reference>
<dbReference type="SUPFAM" id="SSF50494">
    <property type="entry name" value="Trypsin-like serine proteases"/>
    <property type="match status" value="1"/>
</dbReference>
<keyword evidence="1" id="KW-0645">Protease</keyword>
<dbReference type="GO" id="GO:0004252">
    <property type="term" value="F:serine-type endopeptidase activity"/>
    <property type="evidence" value="ECO:0007669"/>
    <property type="project" value="InterPro"/>
</dbReference>
<feature type="chain" id="PRO_5004577586" description="Peptidase S1 domain-containing protein" evidence="5">
    <location>
        <begin position="20"/>
        <end position="255"/>
    </location>
</feature>
<proteinExistence type="predicted"/>
<evidence type="ECO:0000313" key="8">
    <source>
        <dbReference type="Proteomes" id="UP000015102"/>
    </source>
</evidence>
<dbReference type="GO" id="GO:0006508">
    <property type="term" value="P:proteolysis"/>
    <property type="evidence" value="ECO:0007669"/>
    <property type="project" value="UniProtKB-KW"/>
</dbReference>
<feature type="signal peptide" evidence="5">
    <location>
        <begin position="1"/>
        <end position="19"/>
    </location>
</feature>
<evidence type="ECO:0000256" key="1">
    <source>
        <dbReference type="ARBA" id="ARBA00022670"/>
    </source>
</evidence>
<evidence type="ECO:0000256" key="2">
    <source>
        <dbReference type="ARBA" id="ARBA00022801"/>
    </source>
</evidence>